<dbReference type="AlphaFoldDB" id="A0A1I5L1X5"/>
<dbReference type="STRING" id="306540.SAMN05421839_101138"/>
<organism evidence="3 4">
    <name type="scientific">Halolactibacillus halophilus</name>
    <dbReference type="NCBI Taxonomy" id="306540"/>
    <lineage>
        <taxon>Bacteria</taxon>
        <taxon>Bacillati</taxon>
        <taxon>Bacillota</taxon>
        <taxon>Bacilli</taxon>
        <taxon>Bacillales</taxon>
        <taxon>Bacillaceae</taxon>
        <taxon>Halolactibacillus</taxon>
    </lineage>
</organism>
<evidence type="ECO:0008006" key="6">
    <source>
        <dbReference type="Google" id="ProtNLM"/>
    </source>
</evidence>
<dbReference type="RefSeq" id="WP_089829338.1">
    <property type="nucleotide sequence ID" value="NZ_BJWI01000001.1"/>
</dbReference>
<dbReference type="OrthoDB" id="2973878at2"/>
<sequence>MVNINFFEKKKNNFTPFLIIFIALLLFGLLGGYFWWLTDSIKTETSRNIEMINNQANEISELQRVNLIGEQVSTLVNQRDTLKQNQFPVDTLYHDLLSQIPSNTATVERFFFTIDGNVQLEITFDNDQHVVNMHRNLVNLPYVTSVTLETIEVNETVYVTQFTLMIDRAQVSEVLSDEN</sequence>
<proteinExistence type="predicted"/>
<protein>
    <recommendedName>
        <fullName evidence="6">Tfp pilus assembly protein PilN</fullName>
    </recommendedName>
</protein>
<dbReference type="Proteomes" id="UP000242243">
    <property type="component" value="Unassembled WGS sequence"/>
</dbReference>
<reference evidence="3 4" key="1">
    <citation type="submission" date="2016-10" db="EMBL/GenBank/DDBJ databases">
        <authorList>
            <person name="de Groot N.N."/>
        </authorList>
    </citation>
    <scope>NUCLEOTIDE SEQUENCE [LARGE SCALE GENOMIC DNA]</scope>
    <source>
        <strain evidence="3 4">DSM 17073</strain>
    </source>
</reference>
<evidence type="ECO:0000256" key="1">
    <source>
        <dbReference type="SAM" id="Phobius"/>
    </source>
</evidence>
<keyword evidence="1" id="KW-1133">Transmembrane helix</keyword>
<evidence type="ECO:0000313" key="2">
    <source>
        <dbReference type="EMBL" id="GEM00593.1"/>
    </source>
</evidence>
<evidence type="ECO:0000313" key="3">
    <source>
        <dbReference type="EMBL" id="SFO90856.1"/>
    </source>
</evidence>
<evidence type="ECO:0000313" key="4">
    <source>
        <dbReference type="Proteomes" id="UP000242243"/>
    </source>
</evidence>
<keyword evidence="5" id="KW-1185">Reference proteome</keyword>
<dbReference type="EMBL" id="FOXC01000001">
    <property type="protein sequence ID" value="SFO90856.1"/>
    <property type="molecule type" value="Genomic_DNA"/>
</dbReference>
<feature type="transmembrane region" description="Helical" evidence="1">
    <location>
        <begin position="17"/>
        <end position="37"/>
    </location>
</feature>
<dbReference type="Proteomes" id="UP000321547">
    <property type="component" value="Unassembled WGS sequence"/>
</dbReference>
<reference evidence="2 5" key="2">
    <citation type="submission" date="2019-07" db="EMBL/GenBank/DDBJ databases">
        <title>Whole genome shotgun sequence of Halolactibacillus halophilus NBRC 100868.</title>
        <authorList>
            <person name="Hosoyama A."/>
            <person name="Uohara A."/>
            <person name="Ohji S."/>
            <person name="Ichikawa N."/>
        </authorList>
    </citation>
    <scope>NUCLEOTIDE SEQUENCE [LARGE SCALE GENOMIC DNA]</scope>
    <source>
        <strain evidence="2 5">NBRC 100868</strain>
    </source>
</reference>
<gene>
    <name evidence="2" type="ORF">HHA03_01250</name>
    <name evidence="3" type="ORF">SAMN05421839_101138</name>
</gene>
<evidence type="ECO:0000313" key="5">
    <source>
        <dbReference type="Proteomes" id="UP000321547"/>
    </source>
</evidence>
<accession>A0A1I5L1X5</accession>
<keyword evidence="1" id="KW-0472">Membrane</keyword>
<dbReference type="EMBL" id="BJWI01000001">
    <property type="protein sequence ID" value="GEM00593.1"/>
    <property type="molecule type" value="Genomic_DNA"/>
</dbReference>
<name>A0A1I5L1X5_9BACI</name>
<keyword evidence="1" id="KW-0812">Transmembrane</keyword>